<dbReference type="EMBL" id="CP168151">
    <property type="protein sequence ID" value="XFD39110.1"/>
    <property type="molecule type" value="Genomic_DNA"/>
</dbReference>
<dbReference type="Proteomes" id="UP001149860">
    <property type="component" value="Chromosome"/>
</dbReference>
<protein>
    <submittedName>
        <fullName evidence="1">LysM peptidoglycan-binding domain-containing protein</fullName>
    </submittedName>
</protein>
<name>A0ACD5DDJ2_9LACO</name>
<keyword evidence="2" id="KW-1185">Reference proteome</keyword>
<accession>A0ACD5DDJ2</accession>
<reference evidence="1" key="1">
    <citation type="submission" date="2024-08" db="EMBL/GenBank/DDBJ databases">
        <title>Lentilactobacillus sp. nov., isolated from tree bark.</title>
        <authorList>
            <person name="Phuengjayaem S."/>
            <person name="Tanasupawat S."/>
        </authorList>
    </citation>
    <scope>NUCLEOTIDE SEQUENCE</scope>
    <source>
        <strain evidence="1">SPB1-3</strain>
    </source>
</reference>
<evidence type="ECO:0000313" key="1">
    <source>
        <dbReference type="EMBL" id="XFD39110.1"/>
    </source>
</evidence>
<proteinExistence type="predicted"/>
<gene>
    <name evidence="1" type="ORF">O0236_006655</name>
</gene>
<evidence type="ECO:0000313" key="2">
    <source>
        <dbReference type="Proteomes" id="UP001149860"/>
    </source>
</evidence>
<organism evidence="1 2">
    <name type="scientific">Lentilactobacillus terminaliae</name>
    <dbReference type="NCBI Taxonomy" id="3003483"/>
    <lineage>
        <taxon>Bacteria</taxon>
        <taxon>Bacillati</taxon>
        <taxon>Bacillota</taxon>
        <taxon>Bacilli</taxon>
        <taxon>Lactobacillales</taxon>
        <taxon>Lactobacillaceae</taxon>
        <taxon>Lentilactobacillus</taxon>
    </lineage>
</organism>
<sequence>MVKKNNNQDALKVIGQTILNGRSVDFASYRPQDNETVYSLWLKFKDKTTVGAIKTINGLQTNDLTGVRVLKIPLVL</sequence>